<dbReference type="FunFam" id="3.30.70.1660:FF:000002">
    <property type="entry name" value="Peptide chain release factor 1"/>
    <property type="match status" value="1"/>
</dbReference>
<dbReference type="FunFam" id="3.30.70.1660:FF:000004">
    <property type="entry name" value="Peptide chain release factor 1"/>
    <property type="match status" value="1"/>
</dbReference>
<comment type="function">
    <text evidence="1 7">Peptide chain release factor 1 directs the termination of translation in response to the peptide chain termination codons UAG and UAA.</text>
</comment>
<keyword evidence="4 7" id="KW-0488">Methylation</keyword>
<evidence type="ECO:0000313" key="11">
    <source>
        <dbReference type="Proteomes" id="UP000658278"/>
    </source>
</evidence>
<dbReference type="RefSeq" id="WP_200278591.1">
    <property type="nucleotide sequence ID" value="NZ_JAENII010000005.1"/>
</dbReference>
<dbReference type="Gene3D" id="3.30.70.1660">
    <property type="match status" value="1"/>
</dbReference>
<evidence type="ECO:0000256" key="7">
    <source>
        <dbReference type="HAMAP-Rule" id="MF_00093"/>
    </source>
</evidence>
<dbReference type="Pfam" id="PF00472">
    <property type="entry name" value="RF-1"/>
    <property type="match status" value="1"/>
</dbReference>
<evidence type="ECO:0000256" key="8">
    <source>
        <dbReference type="NCBIfam" id="TIGR00019"/>
    </source>
</evidence>
<dbReference type="Pfam" id="PF03462">
    <property type="entry name" value="PCRF"/>
    <property type="match status" value="1"/>
</dbReference>
<reference evidence="10" key="1">
    <citation type="submission" date="2021-01" db="EMBL/GenBank/DDBJ databases">
        <title>Modified the classification status of verrucomicrobia.</title>
        <authorList>
            <person name="Feng X."/>
        </authorList>
    </citation>
    <scope>NUCLEOTIDE SEQUENCE</scope>
    <source>
        <strain evidence="10">KCTC 22201</strain>
    </source>
</reference>
<dbReference type="InterPro" id="IPR004373">
    <property type="entry name" value="RF-1"/>
</dbReference>
<dbReference type="GO" id="GO:0005829">
    <property type="term" value="C:cytosol"/>
    <property type="evidence" value="ECO:0007669"/>
    <property type="project" value="UniProtKB-ARBA"/>
</dbReference>
<evidence type="ECO:0000259" key="9">
    <source>
        <dbReference type="PROSITE" id="PS00745"/>
    </source>
</evidence>
<dbReference type="SUPFAM" id="SSF75620">
    <property type="entry name" value="Release factor"/>
    <property type="match status" value="1"/>
</dbReference>
<comment type="PTM">
    <text evidence="7">Methylated by PrmC. Methylation increases the termination efficiency of RF1.</text>
</comment>
<evidence type="ECO:0000256" key="6">
    <source>
        <dbReference type="ARBA" id="ARBA00022917"/>
    </source>
</evidence>
<gene>
    <name evidence="7 10" type="primary">prfA</name>
    <name evidence="10" type="ORF">JIN81_08945</name>
</gene>
<dbReference type="InterPro" id="IPR000352">
    <property type="entry name" value="Pep_chain_release_fac_I"/>
</dbReference>
<comment type="similarity">
    <text evidence="3 7">Belongs to the prokaryotic/mitochondrial release factor family.</text>
</comment>
<organism evidence="10 11">
    <name type="scientific">Haloferula rosea</name>
    <dbReference type="NCBI Taxonomy" id="490093"/>
    <lineage>
        <taxon>Bacteria</taxon>
        <taxon>Pseudomonadati</taxon>
        <taxon>Verrucomicrobiota</taxon>
        <taxon>Verrucomicrobiia</taxon>
        <taxon>Verrucomicrobiales</taxon>
        <taxon>Verrucomicrobiaceae</taxon>
        <taxon>Haloferula</taxon>
    </lineage>
</organism>
<sequence>MDYATLIDQRRRRFAEVSEAIEDPTLFNDSRRATEVMREHRRLKETLELWDTLESTRSQLADNEELAQGDDPELAEMANEEIPELQKQIPELEEKLQYALLPADPDEDRDALVEIRAGAGGDEASLFAADLLRMFQRHAEKRGWKTEHLGSSPSDVGGFKEVVIRVTGDEVFRYLKYESGVHRVQRVPSTETQGRIHTSTVTVAVLPEAEEVDVQIKPDDLRIEVCRAGGAGGQHVNRTESAVQVFHLPSGIMIRCEDGRSQTQNKERALQILRSRLYEMKQREVQDAYSATRRSLIGSGDRSEKIRTYNFPQSRITDHRIGLTSHNLDGVLEGALDELTEALQRAEIAERLAEAEAGTKH</sequence>
<keyword evidence="6 7" id="KW-0648">Protein biosynthesis</keyword>
<dbReference type="AlphaFoldDB" id="A0A934VFK3"/>
<feature type="modified residue" description="N5-methylglutamine" evidence="7">
    <location>
        <position position="234"/>
    </location>
</feature>
<dbReference type="Proteomes" id="UP000658278">
    <property type="component" value="Unassembled WGS sequence"/>
</dbReference>
<comment type="subcellular location">
    <subcellularLocation>
        <location evidence="2 7">Cytoplasm</location>
    </subcellularLocation>
</comment>
<name>A0A934VFK3_9BACT</name>
<accession>A0A934VFK3</accession>
<dbReference type="FunFam" id="3.30.160.20:FF:000004">
    <property type="entry name" value="Peptide chain release factor 1"/>
    <property type="match status" value="1"/>
</dbReference>
<dbReference type="Gene3D" id="3.30.160.20">
    <property type="match status" value="1"/>
</dbReference>
<proteinExistence type="inferred from homology"/>
<feature type="domain" description="Prokaryotic-type class I peptide chain release factors" evidence="9">
    <location>
        <begin position="227"/>
        <end position="243"/>
    </location>
</feature>
<dbReference type="SMART" id="SM00937">
    <property type="entry name" value="PCRF"/>
    <property type="match status" value="1"/>
</dbReference>
<dbReference type="NCBIfam" id="NF001859">
    <property type="entry name" value="PRK00591.1"/>
    <property type="match status" value="1"/>
</dbReference>
<keyword evidence="5 7" id="KW-0963">Cytoplasm</keyword>
<evidence type="ECO:0000256" key="5">
    <source>
        <dbReference type="ARBA" id="ARBA00022490"/>
    </source>
</evidence>
<dbReference type="GO" id="GO:0016149">
    <property type="term" value="F:translation release factor activity, codon specific"/>
    <property type="evidence" value="ECO:0007669"/>
    <property type="project" value="UniProtKB-UniRule"/>
</dbReference>
<dbReference type="Gene3D" id="6.10.140.1950">
    <property type="match status" value="1"/>
</dbReference>
<dbReference type="PANTHER" id="PTHR43804">
    <property type="entry name" value="LD18447P"/>
    <property type="match status" value="1"/>
</dbReference>
<dbReference type="PANTHER" id="PTHR43804:SF7">
    <property type="entry name" value="LD18447P"/>
    <property type="match status" value="1"/>
</dbReference>
<dbReference type="InterPro" id="IPR050057">
    <property type="entry name" value="Prokaryotic/Mito_RF"/>
</dbReference>
<evidence type="ECO:0000256" key="1">
    <source>
        <dbReference type="ARBA" id="ARBA00002986"/>
    </source>
</evidence>
<evidence type="ECO:0000313" key="10">
    <source>
        <dbReference type="EMBL" id="MBK1827146.1"/>
    </source>
</evidence>
<evidence type="ECO:0000256" key="3">
    <source>
        <dbReference type="ARBA" id="ARBA00010835"/>
    </source>
</evidence>
<evidence type="ECO:0000256" key="2">
    <source>
        <dbReference type="ARBA" id="ARBA00004496"/>
    </source>
</evidence>
<keyword evidence="11" id="KW-1185">Reference proteome</keyword>
<protein>
    <recommendedName>
        <fullName evidence="7 8">Peptide chain release factor 1</fullName>
        <shortName evidence="7">RF-1</shortName>
    </recommendedName>
</protein>
<dbReference type="NCBIfam" id="TIGR00019">
    <property type="entry name" value="prfA"/>
    <property type="match status" value="1"/>
</dbReference>
<dbReference type="InterPro" id="IPR045853">
    <property type="entry name" value="Pep_chain_release_fac_I_sf"/>
</dbReference>
<dbReference type="EMBL" id="JAENII010000005">
    <property type="protein sequence ID" value="MBK1827146.1"/>
    <property type="molecule type" value="Genomic_DNA"/>
</dbReference>
<dbReference type="InterPro" id="IPR005139">
    <property type="entry name" value="PCRF"/>
</dbReference>
<evidence type="ECO:0000256" key="4">
    <source>
        <dbReference type="ARBA" id="ARBA00022481"/>
    </source>
</evidence>
<comment type="caution">
    <text evidence="10">The sequence shown here is derived from an EMBL/GenBank/DDBJ whole genome shotgun (WGS) entry which is preliminary data.</text>
</comment>
<dbReference type="HAMAP" id="MF_00093">
    <property type="entry name" value="Rel_fac_1"/>
    <property type="match status" value="1"/>
</dbReference>
<dbReference type="PROSITE" id="PS00745">
    <property type="entry name" value="RF_PROK_I"/>
    <property type="match status" value="1"/>
</dbReference>